<proteinExistence type="predicted"/>
<reference evidence="1 2" key="1">
    <citation type="submission" date="2013-09" db="EMBL/GenBank/DDBJ databases">
        <title>Whole genome shotgun sequence of Vibrio proteolyticus NBRC 13287.</title>
        <authorList>
            <person name="Isaki S."/>
            <person name="Hosoyama A."/>
            <person name="Numata M."/>
            <person name="Hashimoto M."/>
            <person name="Hosoyama Y."/>
            <person name="Tsuchikane K."/>
            <person name="Noguchi M."/>
            <person name="Hirakata S."/>
            <person name="Ichikawa N."/>
            <person name="Ohji S."/>
            <person name="Yamazoe A."/>
            <person name="Fujita N."/>
        </authorList>
    </citation>
    <scope>NUCLEOTIDE SEQUENCE [LARGE SCALE GENOMIC DNA]</scope>
    <source>
        <strain evidence="1 2">NBRC 13287</strain>
    </source>
</reference>
<gene>
    <name evidence="1" type="ORF">VPR01S_20_00260</name>
</gene>
<dbReference type="EMBL" id="BATJ01000020">
    <property type="protein sequence ID" value="GAD68846.1"/>
    <property type="molecule type" value="Genomic_DNA"/>
</dbReference>
<name>U2ZM76_VIBPR</name>
<sequence>MLSVYVILIVLLFAILIVLRRIANLLCDIKETANVTSTIQEDAEKAIADLSENLYKDLDEVKLTLASINEKID</sequence>
<evidence type="ECO:0000313" key="2">
    <source>
        <dbReference type="Proteomes" id="UP000016570"/>
    </source>
</evidence>
<keyword evidence="2" id="KW-1185">Reference proteome</keyword>
<dbReference type="AlphaFoldDB" id="U2ZM76"/>
<dbReference type="RefSeq" id="WP_021706814.1">
    <property type="nucleotide sequence ID" value="NZ_BATJ01000020.1"/>
</dbReference>
<evidence type="ECO:0000313" key="1">
    <source>
        <dbReference type="EMBL" id="GAD68846.1"/>
    </source>
</evidence>
<organism evidence="1 2">
    <name type="scientific">Vibrio proteolyticus NBRC 13287</name>
    <dbReference type="NCBI Taxonomy" id="1219065"/>
    <lineage>
        <taxon>Bacteria</taxon>
        <taxon>Pseudomonadati</taxon>
        <taxon>Pseudomonadota</taxon>
        <taxon>Gammaproteobacteria</taxon>
        <taxon>Vibrionales</taxon>
        <taxon>Vibrionaceae</taxon>
        <taxon>Vibrio</taxon>
    </lineage>
</organism>
<comment type="caution">
    <text evidence="1">The sequence shown here is derived from an EMBL/GenBank/DDBJ whole genome shotgun (WGS) entry which is preliminary data.</text>
</comment>
<dbReference type="Proteomes" id="UP000016570">
    <property type="component" value="Unassembled WGS sequence"/>
</dbReference>
<accession>U2ZM76</accession>
<protein>
    <submittedName>
        <fullName evidence="1">Uncharacterized protein</fullName>
    </submittedName>
</protein>